<comment type="caution">
    <text evidence="4">The sequence shown here is derived from an EMBL/GenBank/DDBJ whole genome shotgun (WGS) entry which is preliminary data.</text>
</comment>
<keyword evidence="2" id="KW-0479">Metal-binding</keyword>
<gene>
    <name evidence="4" type="ORF">OHJ16_03790</name>
</gene>
<organism evidence="4 5">
    <name type="scientific">Actinomyces israelii</name>
    <dbReference type="NCBI Taxonomy" id="1659"/>
    <lineage>
        <taxon>Bacteria</taxon>
        <taxon>Bacillati</taxon>
        <taxon>Actinomycetota</taxon>
        <taxon>Actinomycetes</taxon>
        <taxon>Actinomycetales</taxon>
        <taxon>Actinomycetaceae</taxon>
        <taxon>Actinomyces</taxon>
    </lineage>
</organism>
<evidence type="ECO:0000313" key="5">
    <source>
        <dbReference type="Proteomes" id="UP001072034"/>
    </source>
</evidence>
<dbReference type="EMBL" id="JAPTMY010000005">
    <property type="protein sequence ID" value="MCZ0857166.1"/>
    <property type="molecule type" value="Genomic_DNA"/>
</dbReference>
<dbReference type="InterPro" id="IPR027806">
    <property type="entry name" value="HARBI1_dom"/>
</dbReference>
<comment type="cofactor">
    <cofactor evidence="1">
        <name>a divalent metal cation</name>
        <dbReference type="ChEBI" id="CHEBI:60240"/>
    </cofactor>
</comment>
<evidence type="ECO:0000256" key="1">
    <source>
        <dbReference type="ARBA" id="ARBA00001968"/>
    </source>
</evidence>
<dbReference type="Proteomes" id="UP001072034">
    <property type="component" value="Unassembled WGS sequence"/>
</dbReference>
<evidence type="ECO:0000259" key="3">
    <source>
        <dbReference type="Pfam" id="PF13359"/>
    </source>
</evidence>
<dbReference type="RefSeq" id="WP_229118425.1">
    <property type="nucleotide sequence ID" value="NZ_CAJPNG010000128.1"/>
</dbReference>
<proteinExistence type="predicted"/>
<accession>A0ABT4I610</accession>
<sequence>MPVVEDLDPAARLIIDGTLLPCWSWRNRPDLYPGRHRTTGFSAQVARTLSGHLAWVSDPLPGRVHDTAAIRTSGLLQVLAGRARPITSGTGAAPGRE</sequence>
<protein>
    <recommendedName>
        <fullName evidence="3">DDE Tnp4 domain-containing protein</fullName>
    </recommendedName>
</protein>
<name>A0ABT4I610_9ACTO</name>
<evidence type="ECO:0000313" key="4">
    <source>
        <dbReference type="EMBL" id="MCZ0857166.1"/>
    </source>
</evidence>
<feature type="domain" description="DDE Tnp4" evidence="3">
    <location>
        <begin position="15"/>
        <end position="80"/>
    </location>
</feature>
<evidence type="ECO:0000256" key="2">
    <source>
        <dbReference type="ARBA" id="ARBA00022723"/>
    </source>
</evidence>
<dbReference type="Pfam" id="PF13359">
    <property type="entry name" value="DDE_Tnp_4"/>
    <property type="match status" value="1"/>
</dbReference>
<keyword evidence="5" id="KW-1185">Reference proteome</keyword>
<reference evidence="4" key="1">
    <citation type="submission" date="2022-10" db="EMBL/GenBank/DDBJ databases">
        <title>Genome sequence of Actinomyces israelii ATCC 10048.</title>
        <authorList>
            <person name="Watt R.M."/>
            <person name="Tong W.M."/>
        </authorList>
    </citation>
    <scope>NUCLEOTIDE SEQUENCE</scope>
    <source>
        <strain evidence="4">ATCC 10048</strain>
    </source>
</reference>